<dbReference type="Gene3D" id="3.90.470.20">
    <property type="entry name" value="4'-phosphopantetheinyl transferase domain"/>
    <property type="match status" value="1"/>
</dbReference>
<evidence type="ECO:0000256" key="4">
    <source>
        <dbReference type="ARBA" id="ARBA00022832"/>
    </source>
</evidence>
<dbReference type="RefSeq" id="WP_201369926.1">
    <property type="nucleotide sequence ID" value="NZ_BNJG01000001.1"/>
</dbReference>
<dbReference type="Pfam" id="PF01648">
    <property type="entry name" value="ACPS"/>
    <property type="match status" value="1"/>
</dbReference>
<keyword evidence="11" id="KW-1185">Reference proteome</keyword>
<evidence type="ECO:0000256" key="1">
    <source>
        <dbReference type="ARBA" id="ARBA00022516"/>
    </source>
</evidence>
<evidence type="ECO:0000259" key="9">
    <source>
        <dbReference type="Pfam" id="PF01648"/>
    </source>
</evidence>
<comment type="similarity">
    <text evidence="8">Belongs to the P-Pant transferase superfamily. AcpS family.</text>
</comment>
<dbReference type="HAMAP" id="MF_00101">
    <property type="entry name" value="AcpS"/>
    <property type="match status" value="1"/>
</dbReference>
<comment type="subcellular location">
    <subcellularLocation>
        <location evidence="8">Cytoplasm</location>
    </subcellularLocation>
</comment>
<name>A0ABQ3UK17_9CHLR</name>
<organism evidence="10 11">
    <name type="scientific">Ktedonobacter robiniae</name>
    <dbReference type="NCBI Taxonomy" id="2778365"/>
    <lineage>
        <taxon>Bacteria</taxon>
        <taxon>Bacillati</taxon>
        <taxon>Chloroflexota</taxon>
        <taxon>Ktedonobacteria</taxon>
        <taxon>Ktedonobacterales</taxon>
        <taxon>Ktedonobacteraceae</taxon>
        <taxon>Ktedonobacter</taxon>
    </lineage>
</organism>
<comment type="catalytic activity">
    <reaction evidence="8">
        <text>apo-[ACP] + CoA = holo-[ACP] + adenosine 3',5'-bisphosphate + H(+)</text>
        <dbReference type="Rhea" id="RHEA:12068"/>
        <dbReference type="Rhea" id="RHEA-COMP:9685"/>
        <dbReference type="Rhea" id="RHEA-COMP:9690"/>
        <dbReference type="ChEBI" id="CHEBI:15378"/>
        <dbReference type="ChEBI" id="CHEBI:29999"/>
        <dbReference type="ChEBI" id="CHEBI:57287"/>
        <dbReference type="ChEBI" id="CHEBI:58343"/>
        <dbReference type="ChEBI" id="CHEBI:64479"/>
        <dbReference type="EC" id="2.7.8.7"/>
    </reaction>
</comment>
<keyword evidence="1 8" id="KW-0444">Lipid biosynthesis</keyword>
<keyword evidence="4 8" id="KW-0276">Fatty acid metabolism</keyword>
<evidence type="ECO:0000313" key="10">
    <source>
        <dbReference type="EMBL" id="GHO53077.1"/>
    </source>
</evidence>
<feature type="binding site" evidence="8">
    <location>
        <position position="96"/>
    </location>
    <ligand>
        <name>Mg(2+)</name>
        <dbReference type="ChEBI" id="CHEBI:18420"/>
    </ligand>
</feature>
<keyword evidence="6 8" id="KW-0443">Lipid metabolism</keyword>
<dbReference type="NCBIfam" id="TIGR00516">
    <property type="entry name" value="acpS"/>
    <property type="match status" value="1"/>
</dbReference>
<evidence type="ECO:0000256" key="5">
    <source>
        <dbReference type="ARBA" id="ARBA00022842"/>
    </source>
</evidence>
<evidence type="ECO:0000256" key="8">
    <source>
        <dbReference type="HAMAP-Rule" id="MF_00101"/>
    </source>
</evidence>
<keyword evidence="8" id="KW-0963">Cytoplasm</keyword>
<reference evidence="10 11" key="1">
    <citation type="journal article" date="2021" name="Int. J. Syst. Evol. Microbiol.">
        <title>Reticulibacter mediterranei gen. nov., sp. nov., within the new family Reticulibacteraceae fam. nov., and Ktedonospora formicarum gen. nov., sp. nov., Ktedonobacter robiniae sp. nov., Dictyobacter formicarum sp. nov. and Dictyobacter arantiisoli sp. nov., belonging to the class Ktedonobacteria.</title>
        <authorList>
            <person name="Yabe S."/>
            <person name="Zheng Y."/>
            <person name="Wang C.M."/>
            <person name="Sakai Y."/>
            <person name="Abe K."/>
            <person name="Yokota A."/>
            <person name="Donadio S."/>
            <person name="Cavaletti L."/>
            <person name="Monciardini P."/>
        </authorList>
    </citation>
    <scope>NUCLEOTIDE SEQUENCE [LARGE SCALE GENOMIC DNA]</scope>
    <source>
        <strain evidence="10 11">SOSP1-30</strain>
    </source>
</reference>
<dbReference type="InterPro" id="IPR002582">
    <property type="entry name" value="ACPS"/>
</dbReference>
<evidence type="ECO:0000313" key="11">
    <source>
        <dbReference type="Proteomes" id="UP000654345"/>
    </source>
</evidence>
<dbReference type="InterPro" id="IPR004568">
    <property type="entry name" value="Ppantetheine-prot_Trfase_dom"/>
</dbReference>
<evidence type="ECO:0000256" key="6">
    <source>
        <dbReference type="ARBA" id="ARBA00023098"/>
    </source>
</evidence>
<sequence length="181" mass="19687">MDGEQPLLFTPLVRQPGVEIPDWLFGPAGKAGLPGGLLPTQGVNIAVGIDIIEVDRVRKVFEKHGERFLKRVFTEQEVLQCRNKPARLAGRFAAKEAISKALGTGLRGVKWREMEVVQLRSGRPTVRLHGTAMLRAQQLGLSAFDVSIADLAQLSIAIAVGVQADIAPSARQTNQQTEEES</sequence>
<keyword evidence="3 8" id="KW-0479">Metal-binding</keyword>
<dbReference type="NCBIfam" id="TIGR00556">
    <property type="entry name" value="pantethn_trn"/>
    <property type="match status" value="1"/>
</dbReference>
<protein>
    <recommendedName>
        <fullName evidence="8">Holo-[acyl-carrier-protein] synthase</fullName>
        <shortName evidence="8">Holo-ACP synthase</shortName>
        <ecNumber evidence="8">2.7.8.7</ecNumber>
    </recommendedName>
    <alternativeName>
        <fullName evidence="8">4'-phosphopantetheinyl transferase AcpS</fullName>
    </alternativeName>
</protein>
<dbReference type="EMBL" id="BNJG01000001">
    <property type="protein sequence ID" value="GHO53077.1"/>
    <property type="molecule type" value="Genomic_DNA"/>
</dbReference>
<evidence type="ECO:0000256" key="7">
    <source>
        <dbReference type="ARBA" id="ARBA00023160"/>
    </source>
</evidence>
<keyword evidence="2 8" id="KW-0808">Transferase</keyword>
<accession>A0ABQ3UK17</accession>
<comment type="cofactor">
    <cofactor evidence="8">
        <name>Mg(2+)</name>
        <dbReference type="ChEBI" id="CHEBI:18420"/>
    </cofactor>
</comment>
<keyword evidence="7 8" id="KW-0275">Fatty acid biosynthesis</keyword>
<keyword evidence="5 8" id="KW-0460">Magnesium</keyword>
<dbReference type="InterPro" id="IPR008278">
    <property type="entry name" value="4-PPantetheinyl_Trfase_dom"/>
</dbReference>
<evidence type="ECO:0000256" key="2">
    <source>
        <dbReference type="ARBA" id="ARBA00022679"/>
    </source>
</evidence>
<comment type="function">
    <text evidence="8">Transfers the 4'-phosphopantetheine moiety from coenzyme A to a Ser of acyl-carrier-protein.</text>
</comment>
<dbReference type="SUPFAM" id="SSF56214">
    <property type="entry name" value="4'-phosphopantetheinyl transferase"/>
    <property type="match status" value="1"/>
</dbReference>
<feature type="binding site" evidence="8">
    <location>
        <position position="50"/>
    </location>
    <ligand>
        <name>Mg(2+)</name>
        <dbReference type="ChEBI" id="CHEBI:18420"/>
    </ligand>
</feature>
<evidence type="ECO:0000256" key="3">
    <source>
        <dbReference type="ARBA" id="ARBA00022723"/>
    </source>
</evidence>
<dbReference type="EC" id="2.7.8.7" evidence="8"/>
<proteinExistence type="inferred from homology"/>
<gene>
    <name evidence="8" type="primary">acpS</name>
    <name evidence="10" type="ORF">KSB_15520</name>
</gene>
<feature type="domain" description="4'-phosphopantetheinyl transferase" evidence="9">
    <location>
        <begin position="46"/>
        <end position="140"/>
    </location>
</feature>
<dbReference type="Proteomes" id="UP000654345">
    <property type="component" value="Unassembled WGS sequence"/>
</dbReference>
<dbReference type="InterPro" id="IPR037143">
    <property type="entry name" value="4-PPantetheinyl_Trfase_dom_sf"/>
</dbReference>
<comment type="caution">
    <text evidence="10">The sequence shown here is derived from an EMBL/GenBank/DDBJ whole genome shotgun (WGS) entry which is preliminary data.</text>
</comment>